<dbReference type="GO" id="GO:0003677">
    <property type="term" value="F:DNA binding"/>
    <property type="evidence" value="ECO:0007669"/>
    <property type="project" value="InterPro"/>
</dbReference>
<dbReference type="CDD" id="cd06170">
    <property type="entry name" value="LuxR_C_like"/>
    <property type="match status" value="1"/>
</dbReference>
<dbReference type="AlphaFoldDB" id="A0A144MDF1"/>
<feature type="region of interest" description="Disordered" evidence="1">
    <location>
        <begin position="1"/>
        <end position="30"/>
    </location>
</feature>
<feature type="compositionally biased region" description="Polar residues" evidence="1">
    <location>
        <begin position="13"/>
        <end position="30"/>
    </location>
</feature>
<dbReference type="EMBL" id="CP014869">
    <property type="protein sequence ID" value="AMT92913.1"/>
    <property type="molecule type" value="Genomic_DNA"/>
</dbReference>
<dbReference type="KEGG" id="bly:A2T55_03155"/>
<evidence type="ECO:0000313" key="4">
    <source>
        <dbReference type="Proteomes" id="UP000075950"/>
    </source>
</evidence>
<evidence type="ECO:0000259" key="2">
    <source>
        <dbReference type="SMART" id="SM00421"/>
    </source>
</evidence>
<dbReference type="InterPro" id="IPR000792">
    <property type="entry name" value="Tscrpt_reg_LuxR_C"/>
</dbReference>
<feature type="domain" description="HTH luxR-type" evidence="2">
    <location>
        <begin position="710"/>
        <end position="767"/>
    </location>
</feature>
<protein>
    <recommendedName>
        <fullName evidence="2">HTH luxR-type domain-containing protein</fullName>
    </recommendedName>
</protein>
<evidence type="ECO:0000256" key="1">
    <source>
        <dbReference type="SAM" id="MobiDB-lite"/>
    </source>
</evidence>
<dbReference type="Gene3D" id="1.10.10.10">
    <property type="entry name" value="Winged helix-like DNA-binding domain superfamily/Winged helix DNA-binding domain"/>
    <property type="match status" value="1"/>
</dbReference>
<accession>A0A144MDF1</accession>
<dbReference type="InterPro" id="IPR036388">
    <property type="entry name" value="WH-like_DNA-bd_sf"/>
</dbReference>
<organism evidence="3 4">
    <name type="scientific">Brevibacterium linens</name>
    <dbReference type="NCBI Taxonomy" id="1703"/>
    <lineage>
        <taxon>Bacteria</taxon>
        <taxon>Bacillati</taxon>
        <taxon>Actinomycetota</taxon>
        <taxon>Actinomycetes</taxon>
        <taxon>Micrococcales</taxon>
        <taxon>Brevibacteriaceae</taxon>
        <taxon>Brevibacterium</taxon>
    </lineage>
</organism>
<dbReference type="GO" id="GO:0006355">
    <property type="term" value="P:regulation of DNA-templated transcription"/>
    <property type="evidence" value="ECO:0007669"/>
    <property type="project" value="InterPro"/>
</dbReference>
<dbReference type="SUPFAM" id="SSF46894">
    <property type="entry name" value="C-terminal effector domain of the bipartite response regulators"/>
    <property type="match status" value="1"/>
</dbReference>
<sequence length="773" mass="83354">MSPQPNKPADDVNLSSTVRSASEQPLVSDGRSSVFDSYFGPRAASAQEFASALELRSMLSESELERIFRASGGHTCIAASLVRARVEAGLPAGDTDPDRTVAMLSPELTPTVGAGSRESAALYLLALFAWAPQITPSMVDLVHAAFAAAEVATSARPEELTSLLTAEGLITASADTDAVFTVPDLIRALMRRVTSVDTNLAEKSPREALGAAVSDSIGRQRSDRREGLTEVVELVLELRDWHVLVRAWARRSVNVFIDVPSAIEAYLSVPEEVVAQNPILTLARSAARRIDSTRTRLGTDDMPTLLSATDFSSIVLPEMHGLLSAESERRLTADEVTVVTMLEARTHRLNRENEAALNVIEVGRERLRHLSPGEPGPTLMLQAELNLEHGRNLVVAGRFPEAMCVLQRVVQFAEIYAPNSPHPLLAGLVETALAGMGHGHGSDMDRNLERAREDARRFGMAALPDEFTALCIELTRSLDRLDLDTAGQILIAIDQAKPTQFLGPIPHVLRSLCFVYEGRASAAAKLLVESPQVQLMPTTGVPSARFSAIVNIVGFVLAAAGEGKALQDLAERMSPQSPGYSVVKARQAFVFGQHDSLWTATGQSLAGDEGPRLKSCAMALRADMLHHEGRSAEALEAFVDMLDYCAIMASVLAVTQLSKSAREALIRASADCSEWVAVARSFNSAELTAAVLQKRLLELPETSPVSPDFQTDLTPAEQSLLFAIDSSKSIAQIAREFGVVSGTLKNRLSALYRKLGVRSRAEAVAHANRAQQR</sequence>
<dbReference type="SMART" id="SM00421">
    <property type="entry name" value="HTH_LUXR"/>
    <property type="match status" value="1"/>
</dbReference>
<proteinExistence type="predicted"/>
<dbReference type="Proteomes" id="UP000075950">
    <property type="component" value="Chromosome"/>
</dbReference>
<gene>
    <name evidence="3" type="ORF">A2T55_03155</name>
</gene>
<dbReference type="RefSeq" id="WP_062860788.1">
    <property type="nucleotide sequence ID" value="NZ_CP014869.1"/>
</dbReference>
<name>A0A144MDF1_BRELN</name>
<reference evidence="4" key="1">
    <citation type="submission" date="2016-03" db="EMBL/GenBank/DDBJ databases">
        <authorList>
            <person name="Ploux O."/>
        </authorList>
    </citation>
    <scope>NUCLEOTIDE SEQUENCE [LARGE SCALE GENOMIC DNA]</scope>
    <source>
        <strain evidence="4">BS258</strain>
    </source>
</reference>
<evidence type="ECO:0000313" key="3">
    <source>
        <dbReference type="EMBL" id="AMT92913.1"/>
    </source>
</evidence>
<dbReference type="InterPro" id="IPR016032">
    <property type="entry name" value="Sig_transdc_resp-reg_C-effctor"/>
</dbReference>